<dbReference type="GO" id="GO:0008080">
    <property type="term" value="F:N-acetyltransferase activity"/>
    <property type="evidence" value="ECO:0007669"/>
    <property type="project" value="InterPro"/>
</dbReference>
<accession>A0A256FVB2</accession>
<keyword evidence="1 4" id="KW-0808">Transferase</keyword>
<dbReference type="SUPFAM" id="SSF55729">
    <property type="entry name" value="Acyl-CoA N-acyltransferases (Nat)"/>
    <property type="match status" value="1"/>
</dbReference>
<feature type="domain" description="N-acetyltransferase" evidence="3">
    <location>
        <begin position="1"/>
        <end position="97"/>
    </location>
</feature>
<proteinExistence type="predicted"/>
<evidence type="ECO:0000259" key="3">
    <source>
        <dbReference type="PROSITE" id="PS51186"/>
    </source>
</evidence>
<dbReference type="EMBL" id="NNRJ01000019">
    <property type="protein sequence ID" value="OYR18789.1"/>
    <property type="molecule type" value="Genomic_DNA"/>
</dbReference>
<organism evidence="4 5">
    <name type="scientific">Brucella thiophenivorans</name>
    <dbReference type="NCBI Taxonomy" id="571255"/>
    <lineage>
        <taxon>Bacteria</taxon>
        <taxon>Pseudomonadati</taxon>
        <taxon>Pseudomonadota</taxon>
        <taxon>Alphaproteobacteria</taxon>
        <taxon>Hyphomicrobiales</taxon>
        <taxon>Brucellaceae</taxon>
        <taxon>Brucella/Ochrobactrum group</taxon>
        <taxon>Brucella</taxon>
    </lineage>
</organism>
<dbReference type="Proteomes" id="UP000215590">
    <property type="component" value="Unassembled WGS sequence"/>
</dbReference>
<evidence type="ECO:0000256" key="2">
    <source>
        <dbReference type="ARBA" id="ARBA00023315"/>
    </source>
</evidence>
<dbReference type="PROSITE" id="PS51186">
    <property type="entry name" value="GNAT"/>
    <property type="match status" value="1"/>
</dbReference>
<dbReference type="InterPro" id="IPR016181">
    <property type="entry name" value="Acyl_CoA_acyltransferase"/>
</dbReference>
<dbReference type="Gene3D" id="3.40.630.30">
    <property type="match status" value="1"/>
</dbReference>
<dbReference type="Pfam" id="PF13508">
    <property type="entry name" value="Acetyltransf_7"/>
    <property type="match status" value="1"/>
</dbReference>
<dbReference type="CDD" id="cd04301">
    <property type="entry name" value="NAT_SF"/>
    <property type="match status" value="1"/>
</dbReference>
<keyword evidence="5" id="KW-1185">Reference proteome</keyword>
<dbReference type="InterPro" id="IPR000182">
    <property type="entry name" value="GNAT_dom"/>
</dbReference>
<evidence type="ECO:0000313" key="5">
    <source>
        <dbReference type="Proteomes" id="UP000215590"/>
    </source>
</evidence>
<gene>
    <name evidence="4" type="ORF">CEV31_2126</name>
</gene>
<dbReference type="PANTHER" id="PTHR43626:SF4">
    <property type="entry name" value="GCN5-RELATED N-ACETYLTRANSFERASE 2, CHLOROPLASTIC"/>
    <property type="match status" value="1"/>
</dbReference>
<reference evidence="4 5" key="1">
    <citation type="submission" date="2017-07" db="EMBL/GenBank/DDBJ databases">
        <title>Phylogenetic study on the rhizospheric bacterium Ochrobactrum sp. A44.</title>
        <authorList>
            <person name="Krzyzanowska D.M."/>
            <person name="Ossowicki A."/>
            <person name="Rajewska M."/>
            <person name="Maciag T."/>
            <person name="Kaczynski Z."/>
            <person name="Czerwicka M."/>
            <person name="Jafra S."/>
        </authorList>
    </citation>
    <scope>NUCLEOTIDE SEQUENCE [LARGE SCALE GENOMIC DNA]</scope>
    <source>
        <strain evidence="4 5">DSM 7216</strain>
    </source>
</reference>
<sequence length="97" mass="11056">MLVHCDLTLFCHDKSGSIIGFARVLSDFTFKALIFDVIVAENRRGEGLGRILVERILTHEKFADVKSFELYCPDKLVPFYEKLGFIKGSSALLFNQR</sequence>
<comment type="caution">
    <text evidence="4">The sequence shown here is derived from an EMBL/GenBank/DDBJ whole genome shotgun (WGS) entry which is preliminary data.</text>
</comment>
<dbReference type="AlphaFoldDB" id="A0A256FVB2"/>
<dbReference type="PANTHER" id="PTHR43626">
    <property type="entry name" value="ACYL-COA N-ACYLTRANSFERASE"/>
    <property type="match status" value="1"/>
</dbReference>
<protein>
    <submittedName>
        <fullName evidence="4">Acetyltransferase family protein</fullName>
    </submittedName>
</protein>
<dbReference type="InterPro" id="IPR045039">
    <property type="entry name" value="NSI-like"/>
</dbReference>
<dbReference type="GO" id="GO:0005737">
    <property type="term" value="C:cytoplasm"/>
    <property type="evidence" value="ECO:0007669"/>
    <property type="project" value="TreeGrafter"/>
</dbReference>
<name>A0A256FVB2_9HYPH</name>
<evidence type="ECO:0000313" key="4">
    <source>
        <dbReference type="EMBL" id="OYR18789.1"/>
    </source>
</evidence>
<evidence type="ECO:0000256" key="1">
    <source>
        <dbReference type="ARBA" id="ARBA00022679"/>
    </source>
</evidence>
<keyword evidence="2" id="KW-0012">Acyltransferase</keyword>